<sequence length="600" mass="67788">MTFQNRGDEDERVQSSESGGAQHEQVIPRNHSNPLTLVPSLLPAVGSGYGLSDSNIAGFGSVAEEPANAGNHYPPSSTALHDPFQWDAGHWANLNAYGSSSMRETQPSMPMSTMNSDANNFSIWESSFPNVLQSPTDYGASSYTQLLPSASTTSPYQDSSYPTSTFQADANIAQFPYQMIPETDQIQGDQNNEANALVAQLPVGPLGIVDDNPATSASKRKRKRVKAAPQPSTTKKTVATRKRLAKSNKQEPAPAMREPSNCLRCRVYKEDCDENTPCSTCIRKLKKGGRIWKQPCYRGWLGNVVAFRLSNSDLGQVRATYPELAWSAEDTKIHKVVFGYAFPRSYDTPKFVLDCRMFKPTPKQRFDTSSMTDIVGKFLIECQPIFQENILTWETDEILRLTYAEAIRFATKHESQAVRQALRVKSFASQQIDLLDTALGIEVIHDPNFFFPGYRPLPMYLMYQCDLTINLVIDVAKQDAMEQLNSMIFYQDRFKCWFEVFLCVFLVLWTIENAYLWQVKHQGQLLETQRFASMSFVTRLMLEEWDNSAENLLEHFRAVIRGHLPFSDDGGKMVDLAELDPESSEYVNRIRNLMQRRPGT</sequence>
<accession>A0A8H7EGX4</accession>
<organism evidence="2 3">
    <name type="scientific">Alternaria burnsii</name>
    <dbReference type="NCBI Taxonomy" id="1187904"/>
    <lineage>
        <taxon>Eukaryota</taxon>
        <taxon>Fungi</taxon>
        <taxon>Dikarya</taxon>
        <taxon>Ascomycota</taxon>
        <taxon>Pezizomycotina</taxon>
        <taxon>Dothideomycetes</taxon>
        <taxon>Pleosporomycetidae</taxon>
        <taxon>Pleosporales</taxon>
        <taxon>Pleosporineae</taxon>
        <taxon>Pleosporaceae</taxon>
        <taxon>Alternaria</taxon>
        <taxon>Alternaria sect. Alternaria</taxon>
    </lineage>
</organism>
<dbReference type="InterPro" id="IPR052973">
    <property type="entry name" value="Fungal_sec-metab_reg_TF"/>
</dbReference>
<feature type="region of interest" description="Disordered" evidence="1">
    <location>
        <begin position="1"/>
        <end position="32"/>
    </location>
</feature>
<evidence type="ECO:0000313" key="3">
    <source>
        <dbReference type="Proteomes" id="UP000596902"/>
    </source>
</evidence>
<dbReference type="PANTHER" id="PTHR35392">
    <property type="entry name" value="ZN(II)2CYS6 TRANSCRIPTION FACTOR (EUROFUNG)-RELATED-RELATED"/>
    <property type="match status" value="1"/>
</dbReference>
<evidence type="ECO:0000313" key="2">
    <source>
        <dbReference type="EMBL" id="KAF7677456.1"/>
    </source>
</evidence>
<dbReference type="Proteomes" id="UP000596902">
    <property type="component" value="Unassembled WGS sequence"/>
</dbReference>
<evidence type="ECO:0008006" key="4">
    <source>
        <dbReference type="Google" id="ProtNLM"/>
    </source>
</evidence>
<keyword evidence="3" id="KW-1185">Reference proteome</keyword>
<gene>
    <name evidence="2" type="ORF">GT037_004315</name>
</gene>
<dbReference type="RefSeq" id="XP_038787634.1">
    <property type="nucleotide sequence ID" value="XM_038929362.1"/>
</dbReference>
<reference evidence="2" key="1">
    <citation type="submission" date="2020-01" db="EMBL/GenBank/DDBJ databases">
        <authorList>
            <person name="Feng Z.H.Z."/>
        </authorList>
    </citation>
    <scope>NUCLEOTIDE SEQUENCE</scope>
    <source>
        <strain evidence="2">CBS107.38</strain>
    </source>
</reference>
<reference evidence="2" key="2">
    <citation type="submission" date="2020-08" db="EMBL/GenBank/DDBJ databases">
        <title>Draft Genome Sequence of Cumin Blight Pathogen Alternaria burnsii.</title>
        <authorList>
            <person name="Feng Z."/>
        </authorList>
    </citation>
    <scope>NUCLEOTIDE SEQUENCE</scope>
    <source>
        <strain evidence="2">CBS107.38</strain>
    </source>
</reference>
<evidence type="ECO:0000256" key="1">
    <source>
        <dbReference type="SAM" id="MobiDB-lite"/>
    </source>
</evidence>
<protein>
    <recommendedName>
        <fullName evidence="4">Zn(2)-C6 fungal-type domain-containing protein</fullName>
    </recommendedName>
</protein>
<feature type="region of interest" description="Disordered" evidence="1">
    <location>
        <begin position="205"/>
        <end position="256"/>
    </location>
</feature>
<comment type="caution">
    <text evidence="2">The sequence shown here is derived from an EMBL/GenBank/DDBJ whole genome shotgun (WGS) entry which is preliminary data.</text>
</comment>
<dbReference type="EMBL" id="JAAABM010000005">
    <property type="protein sequence ID" value="KAF7677456.1"/>
    <property type="molecule type" value="Genomic_DNA"/>
</dbReference>
<dbReference type="AlphaFoldDB" id="A0A8H7EGX4"/>
<name>A0A8H7EGX4_9PLEO</name>
<proteinExistence type="predicted"/>
<feature type="compositionally biased region" description="Basic and acidic residues" evidence="1">
    <location>
        <begin position="1"/>
        <end position="14"/>
    </location>
</feature>
<dbReference type="PANTHER" id="PTHR35392:SF3">
    <property type="entry name" value="ZN(2)-C6 FUNGAL-TYPE DOMAIN-CONTAINING PROTEIN"/>
    <property type="match status" value="1"/>
</dbReference>
<dbReference type="GeneID" id="62202540"/>